<dbReference type="EMBL" id="QZMU01000001">
    <property type="protein sequence ID" value="RRQ22643.1"/>
    <property type="molecule type" value="Genomic_DNA"/>
</dbReference>
<dbReference type="PANTHER" id="PTHR38420:SF1">
    <property type="entry name" value="PUTATIVE (AFU_ORTHOLOGUE AFUA_5G14690)-RELATED"/>
    <property type="match status" value="1"/>
</dbReference>
<evidence type="ECO:0000256" key="2">
    <source>
        <dbReference type="SAM" id="MobiDB-lite"/>
    </source>
</evidence>
<protein>
    <submittedName>
        <fullName evidence="5">Phosphorylase</fullName>
    </submittedName>
</protein>
<dbReference type="Pfam" id="PF09830">
    <property type="entry name" value="ATP_transf"/>
    <property type="match status" value="1"/>
</dbReference>
<feature type="region of interest" description="Disordered" evidence="2">
    <location>
        <begin position="63"/>
        <end position="82"/>
    </location>
</feature>
<dbReference type="Gene3D" id="3.30.428.70">
    <property type="match status" value="1"/>
</dbReference>
<name>A0A426QLJ4_9GAMM</name>
<comment type="caution">
    <text evidence="5">The sequence shown here is derived from an EMBL/GenBank/DDBJ whole genome shotgun (WGS) entry which is preliminary data.</text>
</comment>
<dbReference type="PIRSF" id="PIRSF000846">
    <property type="entry name" value="ATP_adenylyltr"/>
    <property type="match status" value="1"/>
</dbReference>
<dbReference type="InterPro" id="IPR019200">
    <property type="entry name" value="ATP_adenylylTrfase_C"/>
</dbReference>
<dbReference type="GO" id="GO:0003877">
    <property type="term" value="F:ATP:ADP adenylyltransferase activity"/>
    <property type="evidence" value="ECO:0007669"/>
    <property type="project" value="InterPro"/>
</dbReference>
<evidence type="ECO:0000313" key="6">
    <source>
        <dbReference type="Proteomes" id="UP000287798"/>
    </source>
</evidence>
<dbReference type="GO" id="GO:0009117">
    <property type="term" value="P:nucleotide metabolic process"/>
    <property type="evidence" value="ECO:0007669"/>
    <property type="project" value="InterPro"/>
</dbReference>
<dbReference type="InterPro" id="IPR036265">
    <property type="entry name" value="HIT-like_sf"/>
</dbReference>
<dbReference type="AlphaFoldDB" id="A0A426QLJ4"/>
<feature type="active site" description="Nucleophile" evidence="1">
    <location>
        <position position="160"/>
    </location>
</feature>
<evidence type="ECO:0000259" key="3">
    <source>
        <dbReference type="Pfam" id="PF09830"/>
    </source>
</evidence>
<dbReference type="GO" id="GO:0005524">
    <property type="term" value="F:ATP binding"/>
    <property type="evidence" value="ECO:0007669"/>
    <property type="project" value="InterPro"/>
</dbReference>
<sequence length="302" mass="32743">MQSERTPAIPDLGPGAFWPRLLERERHALACGALQPIETEQSLLERNGMTWLVRRVSSLARKARDAKQHSEQATGKPSNPFLPPEADLTLGAIGPGHLCIFNKFNVIEHHVLIVTRDFEHQECLLTAADFAALAYCMHEQGGLGFYNGGRVAGASQPHKHLQWIPLPLTDTGPAVPIAPLLDSPGDIGRIGQCPALPLPHAFVRLAPETLTDAGTLYRLYIGLLEAIGVEALSLGDETRQSAPYNLLLTRDWMLAVPRTRECHAGISINALGFAGSLFVMQPEQLAQVEAVNPLTLLGAVTT</sequence>
<dbReference type="SUPFAM" id="SSF54197">
    <property type="entry name" value="HIT-like"/>
    <property type="match status" value="1"/>
</dbReference>
<gene>
    <name evidence="5" type="ORF">D6C00_12370</name>
</gene>
<keyword evidence="6" id="KW-1185">Reference proteome</keyword>
<dbReference type="InterPro" id="IPR009163">
    <property type="entry name" value="Ap4A_phos1/2"/>
</dbReference>
<dbReference type="InterPro" id="IPR045759">
    <property type="entry name" value="Ap4A_phos1/2_N"/>
</dbReference>
<reference evidence="5 6" key="1">
    <citation type="journal article" date="2010" name="Int. J. Syst. Evol. Microbiol.">
        <title>Thiohalobacter thiocyanaticus gen. nov., sp. nov., a moderately halophilic, sulfur-oxidizing gammaproteobacterium from hypersaline lakes, that utilizes thiocyanate.</title>
        <authorList>
            <person name="Sorokin D.Y."/>
            <person name="Kovaleva O.L."/>
            <person name="Tourova T.P."/>
            <person name="Muyzer G."/>
        </authorList>
    </citation>
    <scope>NUCLEOTIDE SEQUENCE [LARGE SCALE GENOMIC DNA]</scope>
    <source>
        <strain evidence="5 6">Hrh1</strain>
    </source>
</reference>
<dbReference type="Pfam" id="PF19327">
    <property type="entry name" value="Ap4A_phos_N"/>
    <property type="match status" value="1"/>
</dbReference>
<dbReference type="RefSeq" id="WP_125181985.1">
    <property type="nucleotide sequence ID" value="NZ_QZMU01000001.1"/>
</dbReference>
<accession>A0A426QLJ4</accession>
<evidence type="ECO:0000313" key="5">
    <source>
        <dbReference type="EMBL" id="RRQ22643.1"/>
    </source>
</evidence>
<dbReference type="PANTHER" id="PTHR38420">
    <property type="entry name" value="AP-4-A PHOSPHORYLASE II"/>
    <property type="match status" value="1"/>
</dbReference>
<feature type="domain" description="ATP adenylyltransferase C-terminal" evidence="3">
    <location>
        <begin position="194"/>
        <end position="300"/>
    </location>
</feature>
<evidence type="ECO:0000259" key="4">
    <source>
        <dbReference type="Pfam" id="PF19327"/>
    </source>
</evidence>
<evidence type="ECO:0000256" key="1">
    <source>
        <dbReference type="PIRSR" id="PIRSR000846-1"/>
    </source>
</evidence>
<dbReference type="InterPro" id="IPR043171">
    <property type="entry name" value="Ap4A_phos1/2-like"/>
</dbReference>
<dbReference type="Proteomes" id="UP000287798">
    <property type="component" value="Unassembled WGS sequence"/>
</dbReference>
<proteinExistence type="predicted"/>
<dbReference type="OrthoDB" id="421767at2"/>
<organism evidence="5 6">
    <name type="scientific">Thiohalobacter thiocyanaticus</name>
    <dbReference type="NCBI Taxonomy" id="585455"/>
    <lineage>
        <taxon>Bacteria</taxon>
        <taxon>Pseudomonadati</taxon>
        <taxon>Pseudomonadota</taxon>
        <taxon>Gammaproteobacteria</taxon>
        <taxon>Thiohalobacterales</taxon>
        <taxon>Thiohalobacteraceae</taxon>
        <taxon>Thiohalobacter</taxon>
    </lineage>
</organism>
<feature type="domain" description="Ap4A phosphorylase 1/2 N-terminal" evidence="4">
    <location>
        <begin position="12"/>
        <end position="182"/>
    </location>
</feature>